<gene>
    <name evidence="1" type="ORF">EGR_08408</name>
</gene>
<protein>
    <submittedName>
        <fullName evidence="1">Uncharacterized protein</fullName>
    </submittedName>
</protein>
<evidence type="ECO:0000313" key="1">
    <source>
        <dbReference type="EMBL" id="EUB56765.1"/>
    </source>
</evidence>
<accession>W6U6F0</accession>
<keyword evidence="2" id="KW-1185">Reference proteome</keyword>
<dbReference type="Proteomes" id="UP000019149">
    <property type="component" value="Unassembled WGS sequence"/>
</dbReference>
<comment type="caution">
    <text evidence="1">The sequence shown here is derived from an EMBL/GenBank/DDBJ whole genome shotgun (WGS) entry which is preliminary data.</text>
</comment>
<name>W6U6F0_ECHGR</name>
<organism evidence="1 2">
    <name type="scientific">Echinococcus granulosus</name>
    <name type="common">Hydatid tapeworm</name>
    <dbReference type="NCBI Taxonomy" id="6210"/>
    <lineage>
        <taxon>Eukaryota</taxon>
        <taxon>Metazoa</taxon>
        <taxon>Spiralia</taxon>
        <taxon>Lophotrochozoa</taxon>
        <taxon>Platyhelminthes</taxon>
        <taxon>Cestoda</taxon>
        <taxon>Eucestoda</taxon>
        <taxon>Cyclophyllidea</taxon>
        <taxon>Taeniidae</taxon>
        <taxon>Echinococcus</taxon>
        <taxon>Echinococcus granulosus group</taxon>
    </lineage>
</organism>
<dbReference type="EMBL" id="APAU02000105">
    <property type="protein sequence ID" value="EUB56765.1"/>
    <property type="molecule type" value="Genomic_DNA"/>
</dbReference>
<dbReference type="GeneID" id="36344123"/>
<dbReference type="AlphaFoldDB" id="W6U6F0"/>
<proteinExistence type="predicted"/>
<dbReference type="KEGG" id="egl:EGR_08408"/>
<evidence type="ECO:0000313" key="2">
    <source>
        <dbReference type="Proteomes" id="UP000019149"/>
    </source>
</evidence>
<dbReference type="RefSeq" id="XP_024347961.1">
    <property type="nucleotide sequence ID" value="XM_024497657.1"/>
</dbReference>
<reference evidence="1 2" key="1">
    <citation type="journal article" date="2013" name="Nat. Genet.">
        <title>The genome of the hydatid tapeworm Echinococcus granulosus.</title>
        <authorList>
            <person name="Zheng H."/>
            <person name="Zhang W."/>
            <person name="Zhang L."/>
            <person name="Zhang Z."/>
            <person name="Li J."/>
            <person name="Lu G."/>
            <person name="Zhu Y."/>
            <person name="Wang Y."/>
            <person name="Huang Y."/>
            <person name="Liu J."/>
            <person name="Kang H."/>
            <person name="Chen J."/>
            <person name="Wang L."/>
            <person name="Chen A."/>
            <person name="Yu S."/>
            <person name="Gao Z."/>
            <person name="Jin L."/>
            <person name="Gu W."/>
            <person name="Wang Z."/>
            <person name="Zhao L."/>
            <person name="Shi B."/>
            <person name="Wen H."/>
            <person name="Lin R."/>
            <person name="Jones M.K."/>
            <person name="Brejova B."/>
            <person name="Vinar T."/>
            <person name="Zhao G."/>
            <person name="McManus D.P."/>
            <person name="Chen Z."/>
            <person name="Zhou Y."/>
            <person name="Wang S."/>
        </authorList>
    </citation>
    <scope>NUCLEOTIDE SEQUENCE [LARGE SCALE GENOMIC DNA]</scope>
</reference>
<dbReference type="CTD" id="36344123"/>
<sequence>MEPSCSFGTHAPARRQIKAAKLRFLTLDYFGLGLGRIQAEASNLIEKSMEGLQALLTSTLVMVVLQCQNTAIFKFFSICHLLLYPVMHPLTQSASIYA</sequence>